<evidence type="ECO:0000313" key="3">
    <source>
        <dbReference type="Proteomes" id="UP001362999"/>
    </source>
</evidence>
<protein>
    <submittedName>
        <fullName evidence="2">Nucleoporin Nup186/Nup192/Nup205</fullName>
    </submittedName>
</protein>
<comment type="caution">
    <text evidence="2">The sequence shown here is derived from an EMBL/GenBank/DDBJ whole genome shotgun (WGS) entry which is preliminary data.</text>
</comment>
<gene>
    <name evidence="2" type="ORF">R3P38DRAFT_2650554</name>
</gene>
<feature type="region of interest" description="Disordered" evidence="1">
    <location>
        <begin position="157"/>
        <end position="178"/>
    </location>
</feature>
<dbReference type="InterPro" id="IPR021827">
    <property type="entry name" value="Nup186/Nup192/Nup205"/>
</dbReference>
<dbReference type="Pfam" id="PF11894">
    <property type="entry name" value="Nup192"/>
    <property type="match status" value="1"/>
</dbReference>
<reference evidence="2 3" key="1">
    <citation type="journal article" date="2024" name="J Genomics">
        <title>Draft genome sequencing and assembly of Favolaschia claudopus CIRM-BRFM 2984 isolated from oak limbs.</title>
        <authorList>
            <person name="Navarro D."/>
            <person name="Drula E."/>
            <person name="Chaduli D."/>
            <person name="Cazenave R."/>
            <person name="Ahrendt S."/>
            <person name="Wang J."/>
            <person name="Lipzen A."/>
            <person name="Daum C."/>
            <person name="Barry K."/>
            <person name="Grigoriev I.V."/>
            <person name="Favel A."/>
            <person name="Rosso M.N."/>
            <person name="Martin F."/>
        </authorList>
    </citation>
    <scope>NUCLEOTIDE SEQUENCE [LARGE SCALE GENOMIC DNA]</scope>
    <source>
        <strain evidence="2 3">CIRM-BRFM 2984</strain>
    </source>
</reference>
<proteinExistence type="predicted"/>
<organism evidence="2 3">
    <name type="scientific">Favolaschia claudopus</name>
    <dbReference type="NCBI Taxonomy" id="2862362"/>
    <lineage>
        <taxon>Eukaryota</taxon>
        <taxon>Fungi</taxon>
        <taxon>Dikarya</taxon>
        <taxon>Basidiomycota</taxon>
        <taxon>Agaricomycotina</taxon>
        <taxon>Agaricomycetes</taxon>
        <taxon>Agaricomycetidae</taxon>
        <taxon>Agaricales</taxon>
        <taxon>Marasmiineae</taxon>
        <taxon>Mycenaceae</taxon>
        <taxon>Favolaschia</taxon>
    </lineage>
</organism>
<accession>A0AAW0A4N7</accession>
<dbReference type="GO" id="GO:0005643">
    <property type="term" value="C:nuclear pore"/>
    <property type="evidence" value="ECO:0007669"/>
    <property type="project" value="InterPro"/>
</dbReference>
<feature type="compositionally biased region" description="Pro residues" evidence="1">
    <location>
        <begin position="166"/>
        <end position="178"/>
    </location>
</feature>
<evidence type="ECO:0000313" key="2">
    <source>
        <dbReference type="EMBL" id="KAK7000797.1"/>
    </source>
</evidence>
<dbReference type="AlphaFoldDB" id="A0AAW0A4N7"/>
<dbReference type="Proteomes" id="UP001362999">
    <property type="component" value="Unassembled WGS sequence"/>
</dbReference>
<evidence type="ECO:0000256" key="1">
    <source>
        <dbReference type="SAM" id="MobiDB-lite"/>
    </source>
</evidence>
<keyword evidence="3" id="KW-1185">Reference proteome</keyword>
<dbReference type="EMBL" id="JAWWNJ010000086">
    <property type="protein sequence ID" value="KAK7000797.1"/>
    <property type="molecule type" value="Genomic_DNA"/>
</dbReference>
<name>A0AAW0A4N7_9AGAR</name>
<sequence length="240" mass="25502">MDTTDGPTPAPRNDIAMLYSFIGLLYSALPPERALQFWGSNPVGDSLTYLEYLESTMGRLPAFLQWAVWSTQVTDISMSTALYSMLAGLANGQQCSELAYNFMARGGGEVIPGGSLPSSCAAGPSVSWSVVFGLLDQWAASNQHGTRTAPRSQGFGGSLGMSAFNNPPPQPQPQNPPIGPKEVLLAQAFLKLLSNVVSNSVTVRIAVAGHAHFRAIPTLVSLIPLGIPLKARRYARPCGL</sequence>